<dbReference type="Pfam" id="PF01047">
    <property type="entry name" value="MarR"/>
    <property type="match status" value="1"/>
</dbReference>
<evidence type="ECO:0000313" key="6">
    <source>
        <dbReference type="Proteomes" id="UP000531594"/>
    </source>
</evidence>
<accession>A0A7X0HRF8</accession>
<dbReference type="GO" id="GO:0003700">
    <property type="term" value="F:DNA-binding transcription factor activity"/>
    <property type="evidence" value="ECO:0007669"/>
    <property type="project" value="InterPro"/>
</dbReference>
<proteinExistence type="predicted"/>
<dbReference type="EMBL" id="JACHGK010000002">
    <property type="protein sequence ID" value="MBB6444245.1"/>
    <property type="molecule type" value="Genomic_DNA"/>
</dbReference>
<dbReference type="PANTHER" id="PTHR42756:SF1">
    <property type="entry name" value="TRANSCRIPTIONAL REPRESSOR OF EMRAB OPERON"/>
    <property type="match status" value="1"/>
</dbReference>
<dbReference type="SMART" id="SM00347">
    <property type="entry name" value="HTH_MARR"/>
    <property type="match status" value="1"/>
</dbReference>
<keyword evidence="3" id="KW-0804">Transcription</keyword>
<evidence type="ECO:0000313" key="5">
    <source>
        <dbReference type="EMBL" id="MBB6444245.1"/>
    </source>
</evidence>
<reference evidence="5 6" key="1">
    <citation type="submission" date="2020-08" db="EMBL/GenBank/DDBJ databases">
        <title>Genomic Encyclopedia of Type Strains, Phase IV (KMG-IV): sequencing the most valuable type-strain genomes for metagenomic binning, comparative biology and taxonomic classification.</title>
        <authorList>
            <person name="Goeker M."/>
        </authorList>
    </citation>
    <scope>NUCLEOTIDE SEQUENCE [LARGE SCALE GENOMIC DNA]</scope>
    <source>
        <strain evidence="5 6">DSM 5391</strain>
    </source>
</reference>
<dbReference type="InterPro" id="IPR036388">
    <property type="entry name" value="WH-like_DNA-bd_sf"/>
</dbReference>
<evidence type="ECO:0000259" key="4">
    <source>
        <dbReference type="PROSITE" id="PS50995"/>
    </source>
</evidence>
<dbReference type="GO" id="GO:0003677">
    <property type="term" value="F:DNA binding"/>
    <property type="evidence" value="ECO:0007669"/>
    <property type="project" value="UniProtKB-KW"/>
</dbReference>
<dbReference type="InterPro" id="IPR036390">
    <property type="entry name" value="WH_DNA-bd_sf"/>
</dbReference>
<dbReference type="PROSITE" id="PS50995">
    <property type="entry name" value="HTH_MARR_2"/>
    <property type="match status" value="1"/>
</dbReference>
<dbReference type="Proteomes" id="UP000531594">
    <property type="component" value="Unassembled WGS sequence"/>
</dbReference>
<dbReference type="Gene3D" id="1.10.10.10">
    <property type="entry name" value="Winged helix-like DNA-binding domain superfamily/Winged helix DNA-binding domain"/>
    <property type="match status" value="1"/>
</dbReference>
<evidence type="ECO:0000256" key="2">
    <source>
        <dbReference type="ARBA" id="ARBA00023125"/>
    </source>
</evidence>
<gene>
    <name evidence="5" type="ORF">HNR53_000853</name>
</gene>
<dbReference type="PRINTS" id="PR00598">
    <property type="entry name" value="HTHMARR"/>
</dbReference>
<evidence type="ECO:0000256" key="1">
    <source>
        <dbReference type="ARBA" id="ARBA00023015"/>
    </source>
</evidence>
<protein>
    <submittedName>
        <fullName evidence="5">DNA-binding MarR family transcriptional regulator</fullName>
    </submittedName>
</protein>
<dbReference type="CDD" id="cd00090">
    <property type="entry name" value="HTH_ARSR"/>
    <property type="match status" value="1"/>
</dbReference>
<keyword evidence="1" id="KW-0805">Transcription regulation</keyword>
<organism evidence="5 6">
    <name type="scientific">Bacillus benzoevorans</name>
    <dbReference type="NCBI Taxonomy" id="1456"/>
    <lineage>
        <taxon>Bacteria</taxon>
        <taxon>Bacillati</taxon>
        <taxon>Bacillota</taxon>
        <taxon>Bacilli</taxon>
        <taxon>Bacillales</taxon>
        <taxon>Bacillaceae</taxon>
        <taxon>Bacillus</taxon>
    </lineage>
</organism>
<evidence type="ECO:0000256" key="3">
    <source>
        <dbReference type="ARBA" id="ARBA00023163"/>
    </source>
</evidence>
<sequence length="136" mass="16129">MSQSFFHQNLQFARLFTKKLNEQLTAIGLFHSQWLIVYYLKQSGPSTLVEISQYINVEKPTVSRTVDRLEKSELIEKIPSKDRRERRIQLTEKGKQVYQEAILVVEAFEQTLLEQIPQADMEITFRTIKHFRKKLT</sequence>
<dbReference type="InterPro" id="IPR000835">
    <property type="entry name" value="HTH_MarR-typ"/>
</dbReference>
<keyword evidence="6" id="KW-1185">Reference proteome</keyword>
<comment type="caution">
    <text evidence="5">The sequence shown here is derived from an EMBL/GenBank/DDBJ whole genome shotgun (WGS) entry which is preliminary data.</text>
</comment>
<dbReference type="SUPFAM" id="SSF46785">
    <property type="entry name" value="Winged helix' DNA-binding domain"/>
    <property type="match status" value="1"/>
</dbReference>
<dbReference type="PANTHER" id="PTHR42756">
    <property type="entry name" value="TRANSCRIPTIONAL REGULATOR, MARR"/>
    <property type="match status" value="1"/>
</dbReference>
<keyword evidence="2 5" id="KW-0238">DNA-binding</keyword>
<dbReference type="AlphaFoldDB" id="A0A7X0HRF8"/>
<dbReference type="InterPro" id="IPR011991">
    <property type="entry name" value="ArsR-like_HTH"/>
</dbReference>
<name>A0A7X0HRF8_9BACI</name>
<dbReference type="RefSeq" id="WP_184523135.1">
    <property type="nucleotide sequence ID" value="NZ_JACHGK010000002.1"/>
</dbReference>
<feature type="domain" description="HTH marR-type" evidence="4">
    <location>
        <begin position="2"/>
        <end position="133"/>
    </location>
</feature>